<evidence type="ECO:0000313" key="9">
    <source>
        <dbReference type="EMBL" id="CAB4968525.1"/>
    </source>
</evidence>
<keyword evidence="2" id="KW-0813">Transport</keyword>
<dbReference type="EMBL" id="CAEZXS010000054">
    <property type="protein sequence ID" value="CAB4694485.1"/>
    <property type="molecule type" value="Genomic_DNA"/>
</dbReference>
<dbReference type="SMART" id="SM00382">
    <property type="entry name" value="AAA"/>
    <property type="match status" value="1"/>
</dbReference>
<dbReference type="AlphaFoldDB" id="A0A6J6PCV9"/>
<dbReference type="PANTHER" id="PTHR43820">
    <property type="entry name" value="HIGH-AFFINITY BRANCHED-CHAIN AMINO ACID TRANSPORT ATP-BINDING PROTEIN LIVF"/>
    <property type="match status" value="1"/>
</dbReference>
<sequence length="247" mass="26250">MSTPVLSCENLEAGYGPFRALFGISFEVAEGTATALIGPNGAGKSTVARVASGLVAPSAGRVLVKGVDMSGKAPHEFAEAGIAHAPEGRAVFATLTVQENLELAFREALGRKGVGAALDEAYEMFPRLKERRTQLAGTLSGGEQRILTLARVMILRPALLIADELSLGLAPMITTEVYRILERIKAAGCALLIVEQHMDYALALSDEVLLLRQGEVTFRGPPIELDRRSASLLSESLPKNSPPKDDS</sequence>
<comment type="similarity">
    <text evidence="1">Belongs to the ABC transporter superfamily.</text>
</comment>
<feature type="domain" description="ABC transporter" evidence="6">
    <location>
        <begin position="6"/>
        <end position="238"/>
    </location>
</feature>
<keyword evidence="4" id="KW-0067">ATP-binding</keyword>
<evidence type="ECO:0000256" key="5">
    <source>
        <dbReference type="ARBA" id="ARBA00022970"/>
    </source>
</evidence>
<gene>
    <name evidence="7" type="ORF">UFOPK2582_00606</name>
    <name evidence="8" type="ORF">UFOPK3046_01269</name>
    <name evidence="9" type="ORF">UFOPK3914_00100</name>
    <name evidence="10" type="ORF">UFOPK4173_00946</name>
    <name evidence="11" type="ORF">UFOPK4354_00972</name>
</gene>
<evidence type="ECO:0000256" key="1">
    <source>
        <dbReference type="ARBA" id="ARBA00005417"/>
    </source>
</evidence>
<evidence type="ECO:0000259" key="6">
    <source>
        <dbReference type="PROSITE" id="PS50893"/>
    </source>
</evidence>
<dbReference type="Pfam" id="PF00005">
    <property type="entry name" value="ABC_tran"/>
    <property type="match status" value="1"/>
</dbReference>
<evidence type="ECO:0000313" key="7">
    <source>
        <dbReference type="EMBL" id="CAB4694485.1"/>
    </source>
</evidence>
<evidence type="ECO:0000256" key="4">
    <source>
        <dbReference type="ARBA" id="ARBA00022840"/>
    </source>
</evidence>
<dbReference type="GO" id="GO:0015807">
    <property type="term" value="P:L-amino acid transport"/>
    <property type="evidence" value="ECO:0007669"/>
    <property type="project" value="TreeGrafter"/>
</dbReference>
<dbReference type="InterPro" id="IPR003439">
    <property type="entry name" value="ABC_transporter-like_ATP-bd"/>
</dbReference>
<evidence type="ECO:0000256" key="3">
    <source>
        <dbReference type="ARBA" id="ARBA00022741"/>
    </source>
</evidence>
<dbReference type="EMBL" id="CAFBQW010000097">
    <property type="protein sequence ID" value="CAB5066485.1"/>
    <property type="molecule type" value="Genomic_DNA"/>
</dbReference>
<dbReference type="Gene3D" id="3.40.50.300">
    <property type="entry name" value="P-loop containing nucleotide triphosphate hydrolases"/>
    <property type="match status" value="1"/>
</dbReference>
<dbReference type="CDD" id="cd03224">
    <property type="entry name" value="ABC_TM1139_LivF_branched"/>
    <property type="match status" value="1"/>
</dbReference>
<dbReference type="InterPro" id="IPR003593">
    <property type="entry name" value="AAA+_ATPase"/>
</dbReference>
<keyword evidence="3" id="KW-0547">Nucleotide-binding</keyword>
<evidence type="ECO:0000256" key="2">
    <source>
        <dbReference type="ARBA" id="ARBA00022448"/>
    </source>
</evidence>
<organism evidence="7">
    <name type="scientific">freshwater metagenome</name>
    <dbReference type="NCBI Taxonomy" id="449393"/>
    <lineage>
        <taxon>unclassified sequences</taxon>
        <taxon>metagenomes</taxon>
        <taxon>ecological metagenomes</taxon>
    </lineage>
</organism>
<accession>A0A6J6PCV9</accession>
<dbReference type="SUPFAM" id="SSF52540">
    <property type="entry name" value="P-loop containing nucleoside triphosphate hydrolases"/>
    <property type="match status" value="1"/>
</dbReference>
<proteinExistence type="inferred from homology"/>
<name>A0A6J6PCV9_9ZZZZ</name>
<evidence type="ECO:0000313" key="11">
    <source>
        <dbReference type="EMBL" id="CAB5066485.1"/>
    </source>
</evidence>
<dbReference type="GO" id="GO:0015658">
    <property type="term" value="F:branched-chain amino acid transmembrane transporter activity"/>
    <property type="evidence" value="ECO:0007669"/>
    <property type="project" value="TreeGrafter"/>
</dbReference>
<dbReference type="GO" id="GO:0016887">
    <property type="term" value="F:ATP hydrolysis activity"/>
    <property type="evidence" value="ECO:0007669"/>
    <property type="project" value="InterPro"/>
</dbReference>
<dbReference type="InterPro" id="IPR027417">
    <property type="entry name" value="P-loop_NTPase"/>
</dbReference>
<dbReference type="EMBL" id="CAFBOG010000004">
    <property type="protein sequence ID" value="CAB4968525.1"/>
    <property type="molecule type" value="Genomic_DNA"/>
</dbReference>
<evidence type="ECO:0000313" key="10">
    <source>
        <dbReference type="EMBL" id="CAB5034157.1"/>
    </source>
</evidence>
<dbReference type="GO" id="GO:0005524">
    <property type="term" value="F:ATP binding"/>
    <property type="evidence" value="ECO:0007669"/>
    <property type="project" value="UniProtKB-KW"/>
</dbReference>
<evidence type="ECO:0000313" key="8">
    <source>
        <dbReference type="EMBL" id="CAB4812842.1"/>
    </source>
</evidence>
<reference evidence="7" key="1">
    <citation type="submission" date="2020-05" db="EMBL/GenBank/DDBJ databases">
        <authorList>
            <person name="Chiriac C."/>
            <person name="Salcher M."/>
            <person name="Ghai R."/>
            <person name="Kavagutti S V."/>
        </authorList>
    </citation>
    <scope>NUCLEOTIDE SEQUENCE</scope>
</reference>
<dbReference type="EMBL" id="CAFBPW010000094">
    <property type="protein sequence ID" value="CAB5034157.1"/>
    <property type="molecule type" value="Genomic_DNA"/>
</dbReference>
<dbReference type="PROSITE" id="PS50893">
    <property type="entry name" value="ABC_TRANSPORTER_2"/>
    <property type="match status" value="1"/>
</dbReference>
<keyword evidence="5" id="KW-0029">Amino-acid transport</keyword>
<dbReference type="EMBL" id="CAFAAQ010000120">
    <property type="protein sequence ID" value="CAB4812842.1"/>
    <property type="molecule type" value="Genomic_DNA"/>
</dbReference>
<protein>
    <submittedName>
        <fullName evidence="7">Unannotated protein</fullName>
    </submittedName>
</protein>
<dbReference type="PANTHER" id="PTHR43820:SF4">
    <property type="entry name" value="HIGH-AFFINITY BRANCHED-CHAIN AMINO ACID TRANSPORT ATP-BINDING PROTEIN LIVF"/>
    <property type="match status" value="1"/>
</dbReference>
<dbReference type="InterPro" id="IPR052156">
    <property type="entry name" value="BCAA_Transport_ATP-bd_LivF"/>
</dbReference>